<dbReference type="STRING" id="1428644.BIV57_02985"/>
<dbReference type="RefSeq" id="WP_071655053.1">
    <property type="nucleotide sequence ID" value="NZ_MLCF01000009.1"/>
</dbReference>
<evidence type="ECO:0000259" key="5">
    <source>
        <dbReference type="PROSITE" id="PS50977"/>
    </source>
</evidence>
<sequence length="196" mass="20918">MTTAKTAKTGARERILHALQRIIVDKGPSAVTLEAVAAQAGVSKGGLLYHFPSKEALLDGLVQRLAEESSDEVARARSAEGGAVRFYLETSVPGSEEAELYWGVLAVLRASDGTRTGAAARLGEIFDKWTSLIREEVDDPVLAETIRLVSDGLYLSAVAGLPQPDPALIAQVRDRLLAQVAAAAPEHRRGEHTPLE</sequence>
<dbReference type="InterPro" id="IPR041479">
    <property type="entry name" value="TetR_CgmR_C"/>
</dbReference>
<evidence type="ECO:0000313" key="7">
    <source>
        <dbReference type="Proteomes" id="UP000243342"/>
    </source>
</evidence>
<evidence type="ECO:0000256" key="1">
    <source>
        <dbReference type="ARBA" id="ARBA00023015"/>
    </source>
</evidence>
<dbReference type="SUPFAM" id="SSF46689">
    <property type="entry name" value="Homeodomain-like"/>
    <property type="match status" value="1"/>
</dbReference>
<feature type="DNA-binding region" description="H-T-H motif" evidence="4">
    <location>
        <begin position="32"/>
        <end position="51"/>
    </location>
</feature>
<keyword evidence="1" id="KW-0805">Transcription regulation</keyword>
<gene>
    <name evidence="6" type="ORF">BIV57_02985</name>
</gene>
<evidence type="ECO:0000313" key="6">
    <source>
        <dbReference type="EMBL" id="OIV38986.1"/>
    </source>
</evidence>
<evidence type="ECO:0000256" key="2">
    <source>
        <dbReference type="ARBA" id="ARBA00023125"/>
    </source>
</evidence>
<dbReference type="PANTHER" id="PTHR30055">
    <property type="entry name" value="HTH-TYPE TRANSCRIPTIONAL REGULATOR RUTR"/>
    <property type="match status" value="1"/>
</dbReference>
<dbReference type="Gene3D" id="1.10.357.10">
    <property type="entry name" value="Tetracycline Repressor, domain 2"/>
    <property type="match status" value="1"/>
</dbReference>
<keyword evidence="7" id="KW-1185">Reference proteome</keyword>
<keyword evidence="2 4" id="KW-0238">DNA-binding</keyword>
<accession>A0A1J7CH76</accession>
<dbReference type="Pfam" id="PF17937">
    <property type="entry name" value="TetR_C_28"/>
    <property type="match status" value="1"/>
</dbReference>
<dbReference type="AlphaFoldDB" id="A0A1J7CH76"/>
<dbReference type="InterPro" id="IPR001647">
    <property type="entry name" value="HTH_TetR"/>
</dbReference>
<dbReference type="InterPro" id="IPR050109">
    <property type="entry name" value="HTH-type_TetR-like_transc_reg"/>
</dbReference>
<feature type="domain" description="HTH tetR-type" evidence="5">
    <location>
        <begin position="9"/>
        <end position="69"/>
    </location>
</feature>
<comment type="caution">
    <text evidence="6">The sequence shown here is derived from an EMBL/GenBank/DDBJ whole genome shotgun (WGS) entry which is preliminary data.</text>
</comment>
<dbReference type="InterPro" id="IPR036271">
    <property type="entry name" value="Tet_transcr_reg_TetR-rel_C_sf"/>
</dbReference>
<evidence type="ECO:0000256" key="3">
    <source>
        <dbReference type="ARBA" id="ARBA00023163"/>
    </source>
</evidence>
<name>A0A1J7CH76_9ACTN</name>
<dbReference type="EMBL" id="MLCF01000009">
    <property type="protein sequence ID" value="OIV38986.1"/>
    <property type="molecule type" value="Genomic_DNA"/>
</dbReference>
<dbReference type="GO" id="GO:0003700">
    <property type="term" value="F:DNA-binding transcription factor activity"/>
    <property type="evidence" value="ECO:0007669"/>
    <property type="project" value="TreeGrafter"/>
</dbReference>
<protein>
    <submittedName>
        <fullName evidence="6">TetR family transcriptional regulator</fullName>
    </submittedName>
</protein>
<dbReference type="GO" id="GO:0000976">
    <property type="term" value="F:transcription cis-regulatory region binding"/>
    <property type="evidence" value="ECO:0007669"/>
    <property type="project" value="TreeGrafter"/>
</dbReference>
<dbReference type="InterPro" id="IPR009057">
    <property type="entry name" value="Homeodomain-like_sf"/>
</dbReference>
<reference evidence="6 7" key="1">
    <citation type="submission" date="2016-10" db="EMBL/GenBank/DDBJ databases">
        <title>Genome sequence of Streptomyces gilvigriseus MUSC 26.</title>
        <authorList>
            <person name="Lee L.-H."/>
            <person name="Ser H.-L."/>
        </authorList>
    </citation>
    <scope>NUCLEOTIDE SEQUENCE [LARGE SCALE GENOMIC DNA]</scope>
    <source>
        <strain evidence="6 7">MUSC 26</strain>
    </source>
</reference>
<dbReference type="SUPFAM" id="SSF48498">
    <property type="entry name" value="Tetracyclin repressor-like, C-terminal domain"/>
    <property type="match status" value="1"/>
</dbReference>
<keyword evidence="3" id="KW-0804">Transcription</keyword>
<evidence type="ECO:0000256" key="4">
    <source>
        <dbReference type="PROSITE-ProRule" id="PRU00335"/>
    </source>
</evidence>
<dbReference type="Proteomes" id="UP000243342">
    <property type="component" value="Unassembled WGS sequence"/>
</dbReference>
<proteinExistence type="predicted"/>
<dbReference type="PRINTS" id="PR00455">
    <property type="entry name" value="HTHTETR"/>
</dbReference>
<organism evidence="6 7">
    <name type="scientific">Mangrovactinospora gilvigrisea</name>
    <dbReference type="NCBI Taxonomy" id="1428644"/>
    <lineage>
        <taxon>Bacteria</taxon>
        <taxon>Bacillati</taxon>
        <taxon>Actinomycetota</taxon>
        <taxon>Actinomycetes</taxon>
        <taxon>Kitasatosporales</taxon>
        <taxon>Streptomycetaceae</taxon>
        <taxon>Mangrovactinospora</taxon>
    </lineage>
</organism>
<dbReference type="Pfam" id="PF00440">
    <property type="entry name" value="TetR_N"/>
    <property type="match status" value="1"/>
</dbReference>
<dbReference type="PANTHER" id="PTHR30055:SF234">
    <property type="entry name" value="HTH-TYPE TRANSCRIPTIONAL REGULATOR BETI"/>
    <property type="match status" value="1"/>
</dbReference>
<dbReference type="PROSITE" id="PS50977">
    <property type="entry name" value="HTH_TETR_2"/>
    <property type="match status" value="1"/>
</dbReference>